<evidence type="ECO:0000313" key="2">
    <source>
        <dbReference type="EMBL" id="CAG8772095.1"/>
    </source>
</evidence>
<protein>
    <submittedName>
        <fullName evidence="2">26199_t:CDS:1</fullName>
    </submittedName>
</protein>
<feature type="non-terminal residue" evidence="2">
    <location>
        <position position="1"/>
    </location>
</feature>
<comment type="caution">
    <text evidence="2">The sequence shown here is derived from an EMBL/GenBank/DDBJ whole genome shotgun (WGS) entry which is preliminary data.</text>
</comment>
<organism evidence="2 3">
    <name type="scientific">Gigaspora margarita</name>
    <dbReference type="NCBI Taxonomy" id="4874"/>
    <lineage>
        <taxon>Eukaryota</taxon>
        <taxon>Fungi</taxon>
        <taxon>Fungi incertae sedis</taxon>
        <taxon>Mucoromycota</taxon>
        <taxon>Glomeromycotina</taxon>
        <taxon>Glomeromycetes</taxon>
        <taxon>Diversisporales</taxon>
        <taxon>Gigasporaceae</taxon>
        <taxon>Gigaspora</taxon>
    </lineage>
</organism>
<keyword evidence="1" id="KW-0472">Membrane</keyword>
<dbReference type="EMBL" id="CAJVQB010015030">
    <property type="protein sequence ID" value="CAG8772095.1"/>
    <property type="molecule type" value="Genomic_DNA"/>
</dbReference>
<dbReference type="Proteomes" id="UP000789901">
    <property type="component" value="Unassembled WGS sequence"/>
</dbReference>
<keyword evidence="1" id="KW-1133">Transmembrane helix</keyword>
<sequence>QSICGWQIINNLLVKSDYYIKIQELYEDFPSLQSNISLKSISNNELVVIKSDQNKVYKIFSLATMKEIQLKLHCDDTNYDSPSYIFNNYGDLAIYMPMTSFNKIYITIFIFYVKNLYDNCWMNKESINCKVIGEIRACLGLPISCKESSIFLMTALHCLLYVCKLLIIYLSPFTSQRMQYLYLSKYETKKILSHVNFISSDAGERLLLFFENITEIRDLDYLDHIIKEQNLCEKFFSKLNSKVNAQKADLYLISNGRIFSALEGSQITNFLQGILNENINIKDNKFINYEFRNKEIEKSYNGFLVKWEMGEKREIHPKHLKGHKFVYRCELLDNEDLIMITDVGLLIWTIWQRKEFRLQYYKGFTFKSEYLKLKDYKNQYITGTNVNKESKYKKLEFLAKKPYIKMLLEKI</sequence>
<feature type="transmembrane region" description="Helical" evidence="1">
    <location>
        <begin position="150"/>
        <end position="170"/>
    </location>
</feature>
<name>A0ABN7VIS1_GIGMA</name>
<gene>
    <name evidence="2" type="ORF">GMARGA_LOCUS18649</name>
</gene>
<proteinExistence type="predicted"/>
<keyword evidence="1" id="KW-0812">Transmembrane</keyword>
<keyword evidence="3" id="KW-1185">Reference proteome</keyword>
<evidence type="ECO:0000256" key="1">
    <source>
        <dbReference type="SAM" id="Phobius"/>
    </source>
</evidence>
<accession>A0ABN7VIS1</accession>
<reference evidence="2 3" key="1">
    <citation type="submission" date="2021-06" db="EMBL/GenBank/DDBJ databases">
        <authorList>
            <person name="Kallberg Y."/>
            <person name="Tangrot J."/>
            <person name="Rosling A."/>
        </authorList>
    </citation>
    <scope>NUCLEOTIDE SEQUENCE [LARGE SCALE GENOMIC DNA]</scope>
    <source>
        <strain evidence="2 3">120-4 pot B 10/14</strain>
    </source>
</reference>
<evidence type="ECO:0000313" key="3">
    <source>
        <dbReference type="Proteomes" id="UP000789901"/>
    </source>
</evidence>